<gene>
    <name evidence="3" type="ORF">UC8_40100</name>
</gene>
<dbReference type="PANTHER" id="PTHR48104:SF30">
    <property type="entry name" value="METACASPASE-1"/>
    <property type="match status" value="1"/>
</dbReference>
<dbReference type="GO" id="GO:0004197">
    <property type="term" value="F:cysteine-type endopeptidase activity"/>
    <property type="evidence" value="ECO:0007669"/>
    <property type="project" value="InterPro"/>
</dbReference>
<feature type="domain" description="Peptidase C14 caspase" evidence="2">
    <location>
        <begin position="4"/>
        <end position="317"/>
    </location>
</feature>
<dbReference type="Pfam" id="PF00656">
    <property type="entry name" value="Peptidase_C14"/>
    <property type="match status" value="1"/>
</dbReference>
<evidence type="ECO:0000259" key="2">
    <source>
        <dbReference type="Pfam" id="PF00656"/>
    </source>
</evidence>
<dbReference type="GO" id="GO:0006508">
    <property type="term" value="P:proteolysis"/>
    <property type="evidence" value="ECO:0007669"/>
    <property type="project" value="InterPro"/>
</dbReference>
<sequence>MADKAFLTGINDYKNIGDLRGCINDTASIRKLLLDQFGFKDANIRIRTDDEVTKAELNKGWKWLLKNAKPDDRLVFHFSGHGSYTADTDDEEPDFQDELLCLYGMDWHDPKTYLLDDELRVWTEQIPEGVQVTFVLDCCHSGTGTRMVEPKLSRAVRTDFRSAAPLAIEDVAIERALKSGATRSTRGLDDHVRKQVRPVHQEDIGLATVLARFARPPANFQIAIDNAKHKRSFRSVLKQAATRSAADQEMNHVLWSGCRDNQTSADAHIAGDYHGAFTYYFCNAVRELGRGARASDVITSLRTKLSEQHFQQLPQLEPEGYSGIVFGSAEQNTDVSLEEPPSDVGDDGGGGGGGINVSAADWQQMLAILQQIAANLSGEKGAAQQRAGSRGIVFVHGICAHDAGYSDPWWESLRPHLSSGVRDALAANRKEVLWSRHVTDMDRAAASAADPVEIQQLEWQLRAVLSERMTQEASQQIVERAAGETRAADIPPGTVRAAGESRPVPRAVLGIPGVDCVDDFVKYLSIDSVRQAVLGECTSVLRPLLQQGQSIELVSHSWGTVVAFEALRELDREGLSGRVHNWFTLGAALAISFVADRLRPRDGRKPTLVDRWINLDARGDGVGGSLQATNLQVDEEYLRLAPVGCRSFLGLVSPACAHSSYFQASNTAVNRDILARQIERA</sequence>
<dbReference type="EMBL" id="CP042914">
    <property type="protein sequence ID" value="QEG41981.1"/>
    <property type="molecule type" value="Genomic_DNA"/>
</dbReference>
<reference evidence="3 4" key="1">
    <citation type="submission" date="2019-08" db="EMBL/GenBank/DDBJ databases">
        <title>Deep-cultivation of Planctomycetes and their phenomic and genomic characterization uncovers novel biology.</title>
        <authorList>
            <person name="Wiegand S."/>
            <person name="Jogler M."/>
            <person name="Boedeker C."/>
            <person name="Pinto D."/>
            <person name="Vollmers J."/>
            <person name="Rivas-Marin E."/>
            <person name="Kohn T."/>
            <person name="Peeters S.H."/>
            <person name="Heuer A."/>
            <person name="Rast P."/>
            <person name="Oberbeckmann S."/>
            <person name="Bunk B."/>
            <person name="Jeske O."/>
            <person name="Meyerdierks A."/>
            <person name="Storesund J.E."/>
            <person name="Kallscheuer N."/>
            <person name="Luecker S."/>
            <person name="Lage O.M."/>
            <person name="Pohl T."/>
            <person name="Merkel B.J."/>
            <person name="Hornburger P."/>
            <person name="Mueller R.-W."/>
            <person name="Bruemmer F."/>
            <person name="Labrenz M."/>
            <person name="Spormann A.M."/>
            <person name="Op den Camp H."/>
            <person name="Overmann J."/>
            <person name="Amann R."/>
            <person name="Jetten M.S.M."/>
            <person name="Mascher T."/>
            <person name="Medema M.H."/>
            <person name="Devos D.P."/>
            <person name="Kaster A.-K."/>
            <person name="Ovreas L."/>
            <person name="Rohde M."/>
            <person name="Galperin M.Y."/>
            <person name="Jogler C."/>
        </authorList>
    </citation>
    <scope>NUCLEOTIDE SEQUENCE [LARGE SCALE GENOMIC DNA]</scope>
    <source>
        <strain evidence="3 4">UC8</strain>
    </source>
</reference>
<dbReference type="KEGG" id="rul:UC8_40100"/>
<keyword evidence="4" id="KW-1185">Reference proteome</keyword>
<evidence type="ECO:0000313" key="3">
    <source>
        <dbReference type="EMBL" id="QEG41981.1"/>
    </source>
</evidence>
<dbReference type="Gene3D" id="3.40.50.1460">
    <property type="match status" value="1"/>
</dbReference>
<feature type="compositionally biased region" description="Acidic residues" evidence="1">
    <location>
        <begin position="336"/>
        <end position="346"/>
    </location>
</feature>
<dbReference type="RefSeq" id="WP_068141443.1">
    <property type="nucleotide sequence ID" value="NZ_CP042914.1"/>
</dbReference>
<feature type="region of interest" description="Disordered" evidence="1">
    <location>
        <begin position="333"/>
        <end position="354"/>
    </location>
</feature>
<dbReference type="GO" id="GO:0005737">
    <property type="term" value="C:cytoplasm"/>
    <property type="evidence" value="ECO:0007669"/>
    <property type="project" value="TreeGrafter"/>
</dbReference>
<dbReference type="PANTHER" id="PTHR48104">
    <property type="entry name" value="METACASPASE-4"/>
    <property type="match status" value="1"/>
</dbReference>
<organism evidence="3 4">
    <name type="scientific">Roseimaritima ulvae</name>
    <dbReference type="NCBI Taxonomy" id="980254"/>
    <lineage>
        <taxon>Bacteria</taxon>
        <taxon>Pseudomonadati</taxon>
        <taxon>Planctomycetota</taxon>
        <taxon>Planctomycetia</taxon>
        <taxon>Pirellulales</taxon>
        <taxon>Pirellulaceae</taxon>
        <taxon>Roseimaritima</taxon>
    </lineage>
</organism>
<dbReference type="InterPro" id="IPR011600">
    <property type="entry name" value="Pept_C14_caspase"/>
</dbReference>
<proteinExistence type="predicted"/>
<evidence type="ECO:0000313" key="4">
    <source>
        <dbReference type="Proteomes" id="UP000325286"/>
    </source>
</evidence>
<dbReference type="OrthoDB" id="1491023at2"/>
<dbReference type="Proteomes" id="UP000325286">
    <property type="component" value="Chromosome"/>
</dbReference>
<dbReference type="Gene3D" id="3.40.50.1820">
    <property type="entry name" value="alpha/beta hydrolase"/>
    <property type="match status" value="1"/>
</dbReference>
<evidence type="ECO:0000256" key="1">
    <source>
        <dbReference type="SAM" id="MobiDB-lite"/>
    </source>
</evidence>
<accession>A0A5B9R649</accession>
<dbReference type="InterPro" id="IPR029058">
    <property type="entry name" value="AB_hydrolase_fold"/>
</dbReference>
<name>A0A5B9R649_9BACT</name>
<protein>
    <submittedName>
        <fullName evidence="3">Caspase domain protein</fullName>
    </submittedName>
</protein>
<dbReference type="SUPFAM" id="SSF53474">
    <property type="entry name" value="alpha/beta-Hydrolases"/>
    <property type="match status" value="1"/>
</dbReference>
<dbReference type="InterPro" id="IPR050452">
    <property type="entry name" value="Metacaspase"/>
</dbReference>
<dbReference type="AlphaFoldDB" id="A0A5B9R649"/>